<dbReference type="PROSITE" id="PS50005">
    <property type="entry name" value="TPR"/>
    <property type="match status" value="3"/>
</dbReference>
<dbReference type="SUPFAM" id="SSF48452">
    <property type="entry name" value="TPR-like"/>
    <property type="match status" value="2"/>
</dbReference>
<accession>A0A3D8JZA4</accession>
<comment type="pathway">
    <text evidence="1">Protein modification; protein glycosylation.</text>
</comment>
<comment type="similarity">
    <text evidence="2">Belongs to the glycosyltransferase 41 family. O-GlcNAc transferase subfamily.</text>
</comment>
<evidence type="ECO:0000256" key="6">
    <source>
        <dbReference type="ARBA" id="ARBA00022737"/>
    </source>
</evidence>
<dbReference type="InterPro" id="IPR029044">
    <property type="entry name" value="Nucleotide-diphossugar_trans"/>
</dbReference>
<gene>
    <name evidence="11" type="ORF">DWV00_13870</name>
</gene>
<dbReference type="GO" id="GO:0097363">
    <property type="term" value="F:protein O-acetylglucosaminyltransferase activity"/>
    <property type="evidence" value="ECO:0007669"/>
    <property type="project" value="UniProtKB-EC"/>
</dbReference>
<dbReference type="Pfam" id="PF13844">
    <property type="entry name" value="Glyco_transf_41"/>
    <property type="match status" value="2"/>
</dbReference>
<evidence type="ECO:0000259" key="9">
    <source>
        <dbReference type="Pfam" id="PF13712"/>
    </source>
</evidence>
<dbReference type="Gene3D" id="1.25.40.10">
    <property type="entry name" value="Tetratricopeptide repeat domain"/>
    <property type="match status" value="3"/>
</dbReference>
<feature type="repeat" description="TPR" evidence="8">
    <location>
        <begin position="339"/>
        <end position="372"/>
    </location>
</feature>
<keyword evidence="6" id="KW-0677">Repeat</keyword>
<dbReference type="Gene3D" id="3.40.50.11380">
    <property type="match status" value="1"/>
</dbReference>
<reference evidence="11 12" key="1">
    <citation type="submission" date="2018-08" db="EMBL/GenBank/DDBJ databases">
        <title>Paraburkholderia sp. DHOM06 isolated from forest soil.</title>
        <authorList>
            <person name="Gao Z.-H."/>
            <person name="Qiu L.-H."/>
        </authorList>
    </citation>
    <scope>NUCLEOTIDE SEQUENCE [LARGE SCALE GENOMIC DNA]</scope>
    <source>
        <strain evidence="11 12">DHOM06</strain>
    </source>
</reference>
<dbReference type="InterPro" id="IPR029489">
    <property type="entry name" value="OGT/SEC/SPY_C"/>
</dbReference>
<evidence type="ECO:0000256" key="4">
    <source>
        <dbReference type="ARBA" id="ARBA00022676"/>
    </source>
</evidence>
<keyword evidence="12" id="KW-1185">Reference proteome</keyword>
<dbReference type="InterPro" id="IPR019734">
    <property type="entry name" value="TPR_rpt"/>
</dbReference>
<name>A0A3D8JZA4_9BURK</name>
<evidence type="ECO:0000313" key="12">
    <source>
        <dbReference type="Proteomes" id="UP000256838"/>
    </source>
</evidence>
<dbReference type="PANTHER" id="PTHR44835:SF1">
    <property type="entry name" value="PROTEIN O-GLCNAC TRANSFERASE"/>
    <property type="match status" value="1"/>
</dbReference>
<dbReference type="SUPFAM" id="SSF53756">
    <property type="entry name" value="UDP-Glycosyltransferase/glycogen phosphorylase"/>
    <property type="match status" value="1"/>
</dbReference>
<dbReference type="Gene3D" id="3.90.550.10">
    <property type="entry name" value="Spore Coat Polysaccharide Biosynthesis Protein SpsA, Chain A"/>
    <property type="match status" value="1"/>
</dbReference>
<dbReference type="EC" id="2.4.1.255" evidence="3"/>
<dbReference type="AlphaFoldDB" id="A0A3D8JZA4"/>
<dbReference type="SUPFAM" id="SSF53448">
    <property type="entry name" value="Nucleotide-diphospho-sugar transferases"/>
    <property type="match status" value="1"/>
</dbReference>
<dbReference type="InterPro" id="IPR051939">
    <property type="entry name" value="Glycosyltr_41/O-GlcNAc_trsf"/>
</dbReference>
<evidence type="ECO:0000256" key="5">
    <source>
        <dbReference type="ARBA" id="ARBA00022679"/>
    </source>
</evidence>
<evidence type="ECO:0000256" key="8">
    <source>
        <dbReference type="PROSITE-ProRule" id="PRU00339"/>
    </source>
</evidence>
<feature type="repeat" description="TPR" evidence="8">
    <location>
        <begin position="305"/>
        <end position="338"/>
    </location>
</feature>
<dbReference type="Pfam" id="PF13432">
    <property type="entry name" value="TPR_16"/>
    <property type="match status" value="2"/>
</dbReference>
<evidence type="ECO:0000256" key="1">
    <source>
        <dbReference type="ARBA" id="ARBA00004922"/>
    </source>
</evidence>
<dbReference type="PANTHER" id="PTHR44835">
    <property type="entry name" value="UDP-N-ACETYLGLUCOSAMINE--PEPTIDE N-ACETYLGLUCOSAMINYLTRANSFERASE SPINDLY-RELATED"/>
    <property type="match status" value="1"/>
</dbReference>
<dbReference type="Proteomes" id="UP000256838">
    <property type="component" value="Unassembled WGS sequence"/>
</dbReference>
<organism evidence="11 12">
    <name type="scientific">Trinickia dinghuensis</name>
    <dbReference type="NCBI Taxonomy" id="2291023"/>
    <lineage>
        <taxon>Bacteria</taxon>
        <taxon>Pseudomonadati</taxon>
        <taxon>Pseudomonadota</taxon>
        <taxon>Betaproteobacteria</taxon>
        <taxon>Burkholderiales</taxon>
        <taxon>Burkholderiaceae</taxon>
        <taxon>Trinickia</taxon>
    </lineage>
</organism>
<protein>
    <recommendedName>
        <fullName evidence="3">protein O-GlcNAc transferase</fullName>
        <ecNumber evidence="3">2.4.1.255</ecNumber>
    </recommendedName>
</protein>
<keyword evidence="7 8" id="KW-0802">TPR repeat</keyword>
<dbReference type="Gene3D" id="3.40.50.2000">
    <property type="entry name" value="Glycogen Phosphorylase B"/>
    <property type="match status" value="1"/>
</dbReference>
<feature type="domain" description="O-GlcNAc transferase C-terminal" evidence="10">
    <location>
        <begin position="628"/>
        <end position="804"/>
    </location>
</feature>
<dbReference type="Pfam" id="PF13712">
    <property type="entry name" value="Glyco_tranf_2_5"/>
    <property type="match status" value="1"/>
</dbReference>
<keyword evidence="4" id="KW-0328">Glycosyltransferase</keyword>
<feature type="domain" description="Streptomycin biosynthesis protein StrF" evidence="9">
    <location>
        <begin position="49"/>
        <end position="194"/>
    </location>
</feature>
<dbReference type="PROSITE" id="PS50293">
    <property type="entry name" value="TPR_REGION"/>
    <property type="match status" value="1"/>
</dbReference>
<dbReference type="SMART" id="SM00028">
    <property type="entry name" value="TPR"/>
    <property type="match status" value="5"/>
</dbReference>
<evidence type="ECO:0000313" key="11">
    <source>
        <dbReference type="EMBL" id="RDU98388.1"/>
    </source>
</evidence>
<sequence length="830" mass="92440">MKPIRLVCGTRYDEGRFATDSALGRSLKLYHYVSNLQLQLFDENRTGLSTIYNRAIDQAKTHPAILVFIHDDISICDFHWIERIREGLQAFDIIGLAGNTRRMPRQPSWAFTPEMKWDQREFLSGTVGHGDGFPSNVVSYFGPAGQACKLLDGLLLAADSERLMASGLRFDEQFDFHFYDLDFCRQAERKGLTMGTWPISVVHQSGGAYGKPDWRAAYERYLSKYGESAVMPSATQHAVPPIETGQALLQAGRLTEAAAVFRQILAVRPNHADALHLLGLVAYYEGRYGESAELIMAALGHQTSEIFYGNLGNAFAGQGKRAAAIECFRQAIALKPDYVQAHNNLGNLLREQDDFHGAVRCFRTVIALQPDYADAHNNLANALVDLGELDAAIEAYRRAIVLKPGLLEARSNLLFILSYREDLDQPAYLAEAVEFGRIATAGAKPWRNWLASTEPQRRTPLRVGLVSGDLKTHPTGHFLESILAHIDRSRIELVAYPTRRSEDALTTRIKPHFSAWTPLASLSDEQAAARIRDDRIDLLLDLSGHMNFNRLPLFAWRPAPVQASWLGYFASTGLPAMDYLLGDSHVLPRDAQPHYTERLRHLPDSYLCFTPPAERVDVGPLPLSKQGHVTFGCFNHLMKMNDSVVDIWTRILHAVPGSRLFLKAKQLDDAPTRETTLARFAARGIDASRLILEGRSPRAEYFAAYNRIDIALSPFPYPGGTTSVEGLWMGVPVLCRHGDRFLSNICTSMLHSAGLPEWIAQDNEEYVAKAVAFAADVQRLTALRMNMRASLLASPLCDAARYAGHLEAALESMWRDGVARLNATPRATMA</sequence>
<dbReference type="EMBL" id="QRGA01000007">
    <property type="protein sequence ID" value="RDU98388.1"/>
    <property type="molecule type" value="Genomic_DNA"/>
</dbReference>
<feature type="domain" description="O-GlcNAc transferase C-terminal" evidence="10">
    <location>
        <begin position="456"/>
        <end position="607"/>
    </location>
</feature>
<dbReference type="InterPro" id="IPR059123">
    <property type="entry name" value="StrF_dom"/>
</dbReference>
<evidence type="ECO:0000256" key="2">
    <source>
        <dbReference type="ARBA" id="ARBA00005386"/>
    </source>
</evidence>
<dbReference type="RefSeq" id="WP_115534144.1">
    <property type="nucleotide sequence ID" value="NZ_QRGA01000007.1"/>
</dbReference>
<dbReference type="InterPro" id="IPR011990">
    <property type="entry name" value="TPR-like_helical_dom_sf"/>
</dbReference>
<dbReference type="OrthoDB" id="101857at2"/>
<evidence type="ECO:0000256" key="3">
    <source>
        <dbReference type="ARBA" id="ARBA00011970"/>
    </source>
</evidence>
<proteinExistence type="inferred from homology"/>
<dbReference type="UniPathway" id="UPA00378"/>
<comment type="caution">
    <text evidence="11">The sequence shown here is derived from an EMBL/GenBank/DDBJ whole genome shotgun (WGS) entry which is preliminary data.</text>
</comment>
<feature type="repeat" description="TPR" evidence="8">
    <location>
        <begin position="373"/>
        <end position="406"/>
    </location>
</feature>
<dbReference type="Pfam" id="PF00515">
    <property type="entry name" value="TPR_1"/>
    <property type="match status" value="1"/>
</dbReference>
<evidence type="ECO:0000256" key="7">
    <source>
        <dbReference type="ARBA" id="ARBA00022803"/>
    </source>
</evidence>
<keyword evidence="5" id="KW-0808">Transferase</keyword>
<evidence type="ECO:0000259" key="10">
    <source>
        <dbReference type="Pfam" id="PF13844"/>
    </source>
</evidence>